<dbReference type="PANTHER" id="PTHR33392">
    <property type="entry name" value="POLYISOPRENYL-TEICHOIC ACID--PEPTIDOGLYCAN TEICHOIC ACID TRANSFERASE TAGU"/>
    <property type="match status" value="1"/>
</dbReference>
<dbReference type="STRING" id="443156.SAMN04489867_2526"/>
<dbReference type="EMBL" id="LT629711">
    <property type="protein sequence ID" value="SDP45813.1"/>
    <property type="molecule type" value="Genomic_DNA"/>
</dbReference>
<evidence type="ECO:0000256" key="2">
    <source>
        <dbReference type="SAM" id="Phobius"/>
    </source>
</evidence>
<keyword evidence="2" id="KW-1133">Transmembrane helix</keyword>
<dbReference type="Proteomes" id="UP000199077">
    <property type="component" value="Chromosome I"/>
</dbReference>
<protein>
    <submittedName>
        <fullName evidence="4">Cell envelope-related function transcriptional attenuator common domain-containing protein</fullName>
    </submittedName>
</protein>
<name>A0A1H0SVP2_9MICO</name>
<dbReference type="Pfam" id="PF03816">
    <property type="entry name" value="LytR_cpsA_psr"/>
    <property type="match status" value="1"/>
</dbReference>
<evidence type="ECO:0000313" key="4">
    <source>
        <dbReference type="EMBL" id="SDP45813.1"/>
    </source>
</evidence>
<keyword evidence="2" id="KW-0472">Membrane</keyword>
<dbReference type="Gene3D" id="3.40.630.190">
    <property type="entry name" value="LCP protein"/>
    <property type="match status" value="1"/>
</dbReference>
<dbReference type="RefSeq" id="WP_091786003.1">
    <property type="nucleotide sequence ID" value="NZ_LT629711.1"/>
</dbReference>
<reference evidence="5" key="1">
    <citation type="submission" date="2016-10" db="EMBL/GenBank/DDBJ databases">
        <authorList>
            <person name="Varghese N."/>
            <person name="Submissions S."/>
        </authorList>
    </citation>
    <scope>NUCLEOTIDE SEQUENCE [LARGE SCALE GENOMIC DNA]</scope>
    <source>
        <strain evidence="5">DSM 22329</strain>
    </source>
</reference>
<gene>
    <name evidence="4" type="ORF">SAMN04489867_2526</name>
</gene>
<evidence type="ECO:0000313" key="5">
    <source>
        <dbReference type="Proteomes" id="UP000199077"/>
    </source>
</evidence>
<evidence type="ECO:0000259" key="3">
    <source>
        <dbReference type="Pfam" id="PF03816"/>
    </source>
</evidence>
<dbReference type="AlphaFoldDB" id="A0A1H0SVP2"/>
<dbReference type="OrthoDB" id="9782542at2"/>
<dbReference type="PANTHER" id="PTHR33392:SF6">
    <property type="entry name" value="POLYISOPRENYL-TEICHOIC ACID--PEPTIDOGLYCAN TEICHOIC ACID TRANSFERASE TAGU"/>
    <property type="match status" value="1"/>
</dbReference>
<feature type="domain" description="Cell envelope-related transcriptional attenuator" evidence="3">
    <location>
        <begin position="97"/>
        <end position="238"/>
    </location>
</feature>
<dbReference type="NCBIfam" id="TIGR00350">
    <property type="entry name" value="lytR_cpsA_psr"/>
    <property type="match status" value="1"/>
</dbReference>
<comment type="similarity">
    <text evidence="1">Belongs to the LytR/CpsA/Psr (LCP) family.</text>
</comment>
<evidence type="ECO:0000256" key="1">
    <source>
        <dbReference type="ARBA" id="ARBA00006068"/>
    </source>
</evidence>
<keyword evidence="5" id="KW-1185">Reference proteome</keyword>
<feature type="transmembrane region" description="Helical" evidence="2">
    <location>
        <begin position="25"/>
        <end position="47"/>
    </location>
</feature>
<dbReference type="InterPro" id="IPR004474">
    <property type="entry name" value="LytR_CpsA_psr"/>
</dbReference>
<organism evidence="4 5">
    <name type="scientific">Pedococcus dokdonensis</name>
    <dbReference type="NCBI Taxonomy" id="443156"/>
    <lineage>
        <taxon>Bacteria</taxon>
        <taxon>Bacillati</taxon>
        <taxon>Actinomycetota</taxon>
        <taxon>Actinomycetes</taxon>
        <taxon>Micrococcales</taxon>
        <taxon>Intrasporangiaceae</taxon>
        <taxon>Pedococcus</taxon>
    </lineage>
</organism>
<sequence>MLDQFDDTDDTPQTEPKKRSRLRRVLVITLALVLLVVVGGGAAYLLFLNHTVSKNVKHEALLPEPGVDAPTKAPAAKDAQNILVIGSDARSGLAGARSDVIVLMHVADDRKTVTLVHFPRDLWVSVPGHGKDKINAAFAYGGSPLLVRTLQDLVGVPIDHVALVDFEGFKKMTDAVGGVNVYAEEASNSRGYSFHKGFNQMDGAAALAFVRERKQLSEGDISRGRRQQAFIKALMLKSLSKDVLTNPVKLAQFVDAGTSNLTVDNGFSVADMRSEAFSMRSLRGRDITFVTAPFSGFGTSPGGASIDVVDEAGMKALGEALQSDAMDTYKDKTRTP</sequence>
<proteinExistence type="inferred from homology"/>
<dbReference type="InterPro" id="IPR050922">
    <property type="entry name" value="LytR/CpsA/Psr_CW_biosynth"/>
</dbReference>
<accession>A0A1H0SVP2</accession>
<keyword evidence="2" id="KW-0812">Transmembrane</keyword>